<organism evidence="2 3">
    <name type="scientific">Leifsonia virtsii</name>
    <dbReference type="NCBI Taxonomy" id="3035915"/>
    <lineage>
        <taxon>Bacteria</taxon>
        <taxon>Bacillati</taxon>
        <taxon>Actinomycetota</taxon>
        <taxon>Actinomycetes</taxon>
        <taxon>Micrococcales</taxon>
        <taxon>Microbacteriaceae</taxon>
        <taxon>Leifsonia</taxon>
    </lineage>
</organism>
<gene>
    <name evidence="2" type="ORF">P5G59_08945</name>
</gene>
<dbReference type="RefSeq" id="WP_301218105.1">
    <property type="nucleotide sequence ID" value="NZ_JAROCB010000002.1"/>
</dbReference>
<protein>
    <submittedName>
        <fullName evidence="2">DUF998 domain-containing protein</fullName>
    </submittedName>
</protein>
<keyword evidence="1" id="KW-1133">Transmembrane helix</keyword>
<feature type="transmembrane region" description="Helical" evidence="1">
    <location>
        <begin position="140"/>
        <end position="158"/>
    </location>
</feature>
<accession>A0ABT8IWS1</accession>
<keyword evidence="1" id="KW-0472">Membrane</keyword>
<dbReference type="Proteomes" id="UP001174210">
    <property type="component" value="Unassembled WGS sequence"/>
</dbReference>
<evidence type="ECO:0000313" key="3">
    <source>
        <dbReference type="Proteomes" id="UP001174210"/>
    </source>
</evidence>
<feature type="transmembrane region" description="Helical" evidence="1">
    <location>
        <begin position="62"/>
        <end position="80"/>
    </location>
</feature>
<feature type="transmembrane region" description="Helical" evidence="1">
    <location>
        <begin position="225"/>
        <end position="246"/>
    </location>
</feature>
<dbReference type="EMBL" id="JAROCB010000002">
    <property type="protein sequence ID" value="MDN4597264.1"/>
    <property type="molecule type" value="Genomic_DNA"/>
</dbReference>
<feature type="transmembrane region" description="Helical" evidence="1">
    <location>
        <begin position="100"/>
        <end position="120"/>
    </location>
</feature>
<name>A0ABT8IWS1_9MICO</name>
<keyword evidence="1" id="KW-0812">Transmembrane</keyword>
<reference evidence="2" key="1">
    <citation type="submission" date="2023-03" db="EMBL/GenBank/DDBJ databases">
        <title>MT1 and MT2 Draft Genomes of Novel Species.</title>
        <authorList>
            <person name="Venkateswaran K."/>
        </authorList>
    </citation>
    <scope>NUCLEOTIDE SEQUENCE</scope>
    <source>
        <strain evidence="2">F6_8S_P_1A</strain>
    </source>
</reference>
<sequence>MIAIAHGITATLGWLVLGAILANGFTDATVYALSASVLVGAAVGFTAYAVFLSAARIDLMRLSSLLAVFAVVGIVAAMLSAPDPYWWKLHLSALGMSDSVSSLTFNLTLIVAGLMMAAIARYATDLTHVEPADRPARLRVRVCLILIGLLLAGVGLFPLDVSRILHNVSAVGMLIAFTLLVFWVRRALPEAPRSFLVFGYVSFAVIVVAAVFFVTGYYVLTATELIAGVIVFAWLTVFLRVSGAAARV</sequence>
<feature type="transmembrane region" description="Helical" evidence="1">
    <location>
        <begin position="28"/>
        <end position="50"/>
    </location>
</feature>
<proteinExistence type="predicted"/>
<dbReference type="InterPro" id="IPR009339">
    <property type="entry name" value="DUF998"/>
</dbReference>
<comment type="caution">
    <text evidence="2">The sequence shown here is derived from an EMBL/GenBank/DDBJ whole genome shotgun (WGS) entry which is preliminary data.</text>
</comment>
<feature type="transmembrane region" description="Helical" evidence="1">
    <location>
        <begin position="195"/>
        <end position="219"/>
    </location>
</feature>
<dbReference type="Pfam" id="PF06197">
    <property type="entry name" value="DUF998"/>
    <property type="match status" value="1"/>
</dbReference>
<feature type="transmembrane region" description="Helical" evidence="1">
    <location>
        <begin position="164"/>
        <end position="183"/>
    </location>
</feature>
<evidence type="ECO:0000256" key="1">
    <source>
        <dbReference type="SAM" id="Phobius"/>
    </source>
</evidence>
<evidence type="ECO:0000313" key="2">
    <source>
        <dbReference type="EMBL" id="MDN4597264.1"/>
    </source>
</evidence>
<keyword evidence="3" id="KW-1185">Reference proteome</keyword>